<evidence type="ECO:0000313" key="4">
    <source>
        <dbReference type="Proteomes" id="UP000094609"/>
    </source>
</evidence>
<organism evidence="3 4">
    <name type="scientific">Sulfurospirillum halorespirans DSM 13726</name>
    <dbReference type="NCBI Taxonomy" id="1193502"/>
    <lineage>
        <taxon>Bacteria</taxon>
        <taxon>Pseudomonadati</taxon>
        <taxon>Campylobacterota</taxon>
        <taxon>Epsilonproteobacteria</taxon>
        <taxon>Campylobacterales</taxon>
        <taxon>Sulfurospirillaceae</taxon>
        <taxon>Sulfurospirillum</taxon>
    </lineage>
</organism>
<gene>
    <name evidence="3" type="ORF">SHALO_2698</name>
</gene>
<feature type="chain" id="PRO_5009099532" evidence="1">
    <location>
        <begin position="20"/>
        <end position="188"/>
    </location>
</feature>
<dbReference type="Proteomes" id="UP000094609">
    <property type="component" value="Chromosome"/>
</dbReference>
<name>A0A1D7TN79_9BACT</name>
<dbReference type="STRING" id="1193502.SHALO_2698"/>
<dbReference type="KEGG" id="shal:SHALO_2698"/>
<sequence>MKIKTLLATSLLAGTALFAGNYNVDPTHSSADFSVKHAMISTVKGNFATFSGNFVYDEATKTLKSLNGTIQAATIDTGIKDRDDHLRSADLFDVAKYPTITFVLDEIKGDKAYGKLTMKGVTKPVVLAFENGGAATDPYGNKRVGLGLTGKINRTDFGISWNKALETGGVIVGEEVKIDVALEGILQK</sequence>
<proteinExistence type="predicted"/>
<dbReference type="SMART" id="SM00867">
    <property type="entry name" value="YceI"/>
    <property type="match status" value="1"/>
</dbReference>
<dbReference type="InterPro" id="IPR036761">
    <property type="entry name" value="TTHA0802/YceI-like_sf"/>
</dbReference>
<accession>A0A1D7TN79</accession>
<evidence type="ECO:0000256" key="1">
    <source>
        <dbReference type="SAM" id="SignalP"/>
    </source>
</evidence>
<keyword evidence="4" id="KW-1185">Reference proteome</keyword>
<protein>
    <submittedName>
        <fullName evidence="3">YceI family protein</fullName>
    </submittedName>
</protein>
<dbReference type="PATRIC" id="fig|1193502.14.peg.2733"/>
<feature type="domain" description="Lipid/polyisoprenoid-binding YceI-like" evidence="2">
    <location>
        <begin position="21"/>
        <end position="185"/>
    </location>
</feature>
<reference evidence="4" key="1">
    <citation type="submission" date="2016-08" db="EMBL/GenBank/DDBJ databases">
        <title>Complete genome sequence of the organohalide-respiring Epsilonproteobacterium Sulfurospirillum halorespirans.</title>
        <authorList>
            <person name="Goris T."/>
            <person name="Zimmermann J."/>
            <person name="Schenz B."/>
            <person name="Lemos M."/>
            <person name="Hackermueller J."/>
            <person name="Diekert G."/>
        </authorList>
    </citation>
    <scope>NUCLEOTIDE SEQUENCE [LARGE SCALE GENOMIC DNA]</scope>
    <source>
        <strain>DSM 13726</strain>
        <strain evidence="4">PCE-M2</strain>
    </source>
</reference>
<dbReference type="PANTHER" id="PTHR34406:SF1">
    <property type="entry name" value="PROTEIN YCEI"/>
    <property type="match status" value="1"/>
</dbReference>
<dbReference type="SUPFAM" id="SSF101874">
    <property type="entry name" value="YceI-like"/>
    <property type="match status" value="1"/>
</dbReference>
<evidence type="ECO:0000259" key="2">
    <source>
        <dbReference type="SMART" id="SM00867"/>
    </source>
</evidence>
<dbReference type="PANTHER" id="PTHR34406">
    <property type="entry name" value="PROTEIN YCEI"/>
    <property type="match status" value="1"/>
</dbReference>
<dbReference type="AlphaFoldDB" id="A0A1D7TN79"/>
<evidence type="ECO:0000313" key="3">
    <source>
        <dbReference type="EMBL" id="AOO66456.1"/>
    </source>
</evidence>
<dbReference type="EMBL" id="CP017111">
    <property type="protein sequence ID" value="AOO66456.1"/>
    <property type="molecule type" value="Genomic_DNA"/>
</dbReference>
<dbReference type="Gene3D" id="2.40.128.110">
    <property type="entry name" value="Lipid/polyisoprenoid-binding, YceI-like"/>
    <property type="match status" value="1"/>
</dbReference>
<feature type="signal peptide" evidence="1">
    <location>
        <begin position="1"/>
        <end position="19"/>
    </location>
</feature>
<dbReference type="RefSeq" id="WP_069478989.1">
    <property type="nucleotide sequence ID" value="NZ_CP017111.1"/>
</dbReference>
<dbReference type="InterPro" id="IPR007372">
    <property type="entry name" value="Lipid/polyisoprenoid-bd_YceI"/>
</dbReference>
<keyword evidence="1" id="KW-0732">Signal</keyword>
<dbReference type="Pfam" id="PF04264">
    <property type="entry name" value="YceI"/>
    <property type="match status" value="1"/>
</dbReference>